<evidence type="ECO:0000259" key="8">
    <source>
        <dbReference type="Pfam" id="PF08546"/>
    </source>
</evidence>
<comment type="similarity">
    <text evidence="1">Belongs to the ketopantoate reductase family.</text>
</comment>
<dbReference type="SUPFAM" id="SSF55031">
    <property type="entry name" value="Bacterial exopeptidase dimerisation domain"/>
    <property type="match status" value="1"/>
</dbReference>
<dbReference type="Pfam" id="PF01546">
    <property type="entry name" value="Peptidase_M20"/>
    <property type="match status" value="1"/>
</dbReference>
<dbReference type="Gene3D" id="3.40.630.10">
    <property type="entry name" value="Zn peptidases"/>
    <property type="match status" value="1"/>
</dbReference>
<dbReference type="InterPro" id="IPR013328">
    <property type="entry name" value="6PGD_dom2"/>
</dbReference>
<dbReference type="InterPro" id="IPR013332">
    <property type="entry name" value="KPR_N"/>
</dbReference>
<proteinExistence type="inferred from homology"/>
<dbReference type="GO" id="GO:0015940">
    <property type="term" value="P:pantothenate biosynthetic process"/>
    <property type="evidence" value="ECO:0007669"/>
    <property type="project" value="InterPro"/>
</dbReference>
<dbReference type="InterPro" id="IPR050072">
    <property type="entry name" value="Peptidase_M20A"/>
</dbReference>
<dbReference type="EMBL" id="JAAGLQ010000171">
    <property type="protein sequence ID" value="NEA15576.1"/>
    <property type="molecule type" value="Genomic_DNA"/>
</dbReference>
<keyword evidence="5 9" id="KW-0560">Oxidoreductase</keyword>
<dbReference type="Proteomes" id="UP000471293">
    <property type="component" value="Unassembled WGS sequence"/>
</dbReference>
<dbReference type="SUPFAM" id="SSF48179">
    <property type="entry name" value="6-phosphogluconate dehydrogenase C-terminal domain-like"/>
    <property type="match status" value="1"/>
</dbReference>
<dbReference type="Gene3D" id="3.30.70.360">
    <property type="match status" value="1"/>
</dbReference>
<dbReference type="Pfam" id="PF08546">
    <property type="entry name" value="ApbA_C"/>
    <property type="match status" value="1"/>
</dbReference>
<evidence type="ECO:0000256" key="3">
    <source>
        <dbReference type="ARBA" id="ARBA00022801"/>
    </source>
</evidence>
<dbReference type="GO" id="GO:0016787">
    <property type="term" value="F:hydrolase activity"/>
    <property type="evidence" value="ECO:0007669"/>
    <property type="project" value="UniProtKB-KW"/>
</dbReference>
<dbReference type="PANTHER" id="PTHR43808">
    <property type="entry name" value="ACETYLORNITHINE DEACETYLASE"/>
    <property type="match status" value="1"/>
</dbReference>
<protein>
    <submittedName>
        <fullName evidence="9">2-dehydropantoate 2-reductase</fullName>
        <ecNumber evidence="9">1.1.1.169</ecNumber>
    </submittedName>
</protein>
<dbReference type="InterPro" id="IPR002933">
    <property type="entry name" value="Peptidase_M20"/>
</dbReference>
<evidence type="ECO:0000313" key="9">
    <source>
        <dbReference type="EMBL" id="NEA15576.1"/>
    </source>
</evidence>
<dbReference type="InterPro" id="IPR036291">
    <property type="entry name" value="NAD(P)-bd_dom_sf"/>
</dbReference>
<dbReference type="PANTHER" id="PTHR43808:SF9">
    <property type="entry name" value="BLL0789 PROTEIN"/>
    <property type="match status" value="1"/>
</dbReference>
<keyword evidence="2" id="KW-0479">Metal-binding</keyword>
<evidence type="ECO:0000256" key="4">
    <source>
        <dbReference type="ARBA" id="ARBA00022857"/>
    </source>
</evidence>
<dbReference type="CDD" id="cd03885">
    <property type="entry name" value="M20_CPDG2"/>
    <property type="match status" value="1"/>
</dbReference>
<dbReference type="NCBIfam" id="TIGR00745">
    <property type="entry name" value="apbA_panE"/>
    <property type="match status" value="1"/>
</dbReference>
<name>A0A6N9U121_STRHA</name>
<dbReference type="Pfam" id="PF07687">
    <property type="entry name" value="M20_dimer"/>
    <property type="match status" value="1"/>
</dbReference>
<dbReference type="InterPro" id="IPR008927">
    <property type="entry name" value="6-PGluconate_DH-like_C_sf"/>
</dbReference>
<feature type="domain" description="Ketopantoate reductase N-terminal" evidence="6">
    <location>
        <begin position="7"/>
        <end position="153"/>
    </location>
</feature>
<evidence type="ECO:0000256" key="5">
    <source>
        <dbReference type="ARBA" id="ARBA00023002"/>
    </source>
</evidence>
<dbReference type="Gene3D" id="1.10.1040.10">
    <property type="entry name" value="N-(1-d-carboxylethyl)-l-norvaline Dehydrogenase, domain 2"/>
    <property type="match status" value="1"/>
</dbReference>
<evidence type="ECO:0000259" key="7">
    <source>
        <dbReference type="Pfam" id="PF07687"/>
    </source>
</evidence>
<keyword evidence="3" id="KW-0378">Hydrolase</keyword>
<evidence type="ECO:0000256" key="2">
    <source>
        <dbReference type="ARBA" id="ARBA00022723"/>
    </source>
</evidence>
<dbReference type="InterPro" id="IPR003710">
    <property type="entry name" value="ApbA"/>
</dbReference>
<feature type="domain" description="Ketopantoate reductase C-terminal" evidence="8">
    <location>
        <begin position="180"/>
        <end position="319"/>
    </location>
</feature>
<dbReference type="EC" id="1.1.1.169" evidence="9"/>
<evidence type="ECO:0000313" key="10">
    <source>
        <dbReference type="Proteomes" id="UP000471293"/>
    </source>
</evidence>
<organism evidence="9 10">
    <name type="scientific">Streptomyces halstedii</name>
    <dbReference type="NCBI Taxonomy" id="1944"/>
    <lineage>
        <taxon>Bacteria</taxon>
        <taxon>Bacillati</taxon>
        <taxon>Actinomycetota</taxon>
        <taxon>Actinomycetes</taxon>
        <taxon>Kitasatosporales</taxon>
        <taxon>Streptomycetaceae</taxon>
        <taxon>Streptomyces</taxon>
    </lineage>
</organism>
<dbReference type="GO" id="GO:0008677">
    <property type="term" value="F:2-dehydropantoate 2-reductase activity"/>
    <property type="evidence" value="ECO:0007669"/>
    <property type="project" value="UniProtKB-EC"/>
</dbReference>
<keyword evidence="4" id="KW-0521">NADP</keyword>
<sequence length="738" mass="77280">MSHTPYTVVGGGAIGGTLAHALARAGHPVTLIDSDADHVAAIRENGLALDGADGRALVPMAAHTPEEYEGPPLERVLLAVKAQATDAAMRWIAPRLAPDGYVVSVQNGFNEGLIAEHVGPHRTVAAFVNIFADVTGPGVVRDGGPGAFVIGEPGGGPVSDRVTALVADLQAWGPARAHENIEGFLWAKAAFGAMLSATALADAPMADLIDRHRPTMYALAREVFRAADSLGIHAESFDAFDAEAFHPDAPPAARDAACDALTAWLRTQPKDRSGIWRDLAVRRRPVEVTTHYTTVFDTADAAGQTTPVLRAVVAGLRELESDPSGMAESRLDALDRRVAAGGLPDAPALTEEQSRAVRDWLAGHTDDLVADLAAYTGLESPSDDPAALDRCLDWLRGWLDDSLGAPASEERLSRPESGDVLIRRYAATGSGADAAAPVLLLCHYDTVWPLGTLEGWPFHRDGDRVTGPGVFDMKAGLVQAVWSLRALAALELPRPAVTFLLNGDEETGSLHSREAIVAEAGASRATLVFEASAEGAVKTNRKGVGIFRLVVDGSEAHAGLDPTAGASAVSELAHQILRLEELQDHDAGTTLNVGVVQGGTRSNVTAGRATAELDVRVATTAERARITEALAATAPYDPRTRVTLEGDWNRPVFTRTPEVAHLYRLAHACARPLGHDLREISVGGASDGNFVQDAGVPVLDGLGAVGAGAHARSEHVTVSGMVERAALAAGLLAAFATG</sequence>
<evidence type="ECO:0000256" key="1">
    <source>
        <dbReference type="ARBA" id="ARBA00007870"/>
    </source>
</evidence>
<reference evidence="9 10" key="1">
    <citation type="submission" date="2020-01" db="EMBL/GenBank/DDBJ databases">
        <title>Insect and environment-associated Actinomycetes.</title>
        <authorList>
            <person name="Currrie C."/>
            <person name="Chevrette M."/>
            <person name="Carlson C."/>
            <person name="Stubbendieck R."/>
            <person name="Wendt-Pienkowski E."/>
        </authorList>
    </citation>
    <scope>NUCLEOTIDE SEQUENCE [LARGE SCALE GENOMIC DNA]</scope>
    <source>
        <strain evidence="9 10">SID11342</strain>
    </source>
</reference>
<comment type="caution">
    <text evidence="9">The sequence shown here is derived from an EMBL/GenBank/DDBJ whole genome shotgun (WGS) entry which is preliminary data.</text>
</comment>
<dbReference type="SUPFAM" id="SSF53187">
    <property type="entry name" value="Zn-dependent exopeptidases"/>
    <property type="match status" value="1"/>
</dbReference>
<feature type="domain" description="Peptidase M20 dimerisation" evidence="7">
    <location>
        <begin position="541"/>
        <end position="632"/>
    </location>
</feature>
<dbReference type="InterPro" id="IPR013752">
    <property type="entry name" value="KPA_reductase"/>
</dbReference>
<evidence type="ECO:0000259" key="6">
    <source>
        <dbReference type="Pfam" id="PF02558"/>
    </source>
</evidence>
<dbReference type="AlphaFoldDB" id="A0A6N9U121"/>
<dbReference type="GO" id="GO:0046872">
    <property type="term" value="F:metal ion binding"/>
    <property type="evidence" value="ECO:0007669"/>
    <property type="project" value="UniProtKB-KW"/>
</dbReference>
<dbReference type="InterPro" id="IPR011650">
    <property type="entry name" value="Peptidase_M20_dimer"/>
</dbReference>
<gene>
    <name evidence="9" type="ORF">G3I29_08515</name>
</gene>
<accession>A0A6N9U121</accession>
<dbReference type="Gene3D" id="3.40.50.720">
    <property type="entry name" value="NAD(P)-binding Rossmann-like Domain"/>
    <property type="match status" value="1"/>
</dbReference>
<dbReference type="SUPFAM" id="SSF51735">
    <property type="entry name" value="NAD(P)-binding Rossmann-fold domains"/>
    <property type="match status" value="1"/>
</dbReference>
<dbReference type="InterPro" id="IPR036264">
    <property type="entry name" value="Bact_exopeptidase_dim_dom"/>
</dbReference>
<dbReference type="Pfam" id="PF02558">
    <property type="entry name" value="ApbA"/>
    <property type="match status" value="1"/>
</dbReference>
<dbReference type="RefSeq" id="WP_164343584.1">
    <property type="nucleotide sequence ID" value="NZ_JAAGLQ010000171.1"/>
</dbReference>